<name>A0A1H8J1A7_9ACTN</name>
<dbReference type="AlphaFoldDB" id="A0A1H8J1A7"/>
<feature type="compositionally biased region" description="Acidic residues" evidence="1">
    <location>
        <begin position="56"/>
        <end position="74"/>
    </location>
</feature>
<proteinExistence type="predicted"/>
<dbReference type="InterPro" id="IPR007329">
    <property type="entry name" value="FMN-bd"/>
</dbReference>
<feature type="domain" description="FMN-binding" evidence="2">
    <location>
        <begin position="108"/>
        <end position="186"/>
    </location>
</feature>
<feature type="region of interest" description="Disordered" evidence="1">
    <location>
        <begin position="31"/>
        <end position="106"/>
    </location>
</feature>
<dbReference type="SMART" id="SM00900">
    <property type="entry name" value="FMN_bind"/>
    <property type="match status" value="1"/>
</dbReference>
<evidence type="ECO:0000313" key="3">
    <source>
        <dbReference type="EMBL" id="SEN73937.1"/>
    </source>
</evidence>
<dbReference type="Proteomes" id="UP000198953">
    <property type="component" value="Unassembled WGS sequence"/>
</dbReference>
<reference evidence="3 4" key="1">
    <citation type="submission" date="2016-10" db="EMBL/GenBank/DDBJ databases">
        <authorList>
            <person name="de Groot N.N."/>
        </authorList>
    </citation>
    <scope>NUCLEOTIDE SEQUENCE [LARGE SCALE GENOMIC DNA]</scope>
    <source>
        <strain evidence="3 4">DSM 43357</strain>
    </source>
</reference>
<feature type="compositionally biased region" description="Polar residues" evidence="1">
    <location>
        <begin position="34"/>
        <end position="51"/>
    </location>
</feature>
<protein>
    <submittedName>
        <fullName evidence="3">Uncharacterized protein, contains FMN-binding domain</fullName>
    </submittedName>
</protein>
<dbReference type="GO" id="GO:0010181">
    <property type="term" value="F:FMN binding"/>
    <property type="evidence" value="ECO:0007669"/>
    <property type="project" value="InterPro"/>
</dbReference>
<gene>
    <name evidence="3" type="ORF">SAMN05660976_08213</name>
</gene>
<organism evidence="3 4">
    <name type="scientific">Nonomuraea pusilla</name>
    <dbReference type="NCBI Taxonomy" id="46177"/>
    <lineage>
        <taxon>Bacteria</taxon>
        <taxon>Bacillati</taxon>
        <taxon>Actinomycetota</taxon>
        <taxon>Actinomycetes</taxon>
        <taxon>Streptosporangiales</taxon>
        <taxon>Streptosporangiaceae</taxon>
        <taxon>Nonomuraea</taxon>
    </lineage>
</organism>
<dbReference type="Gene3D" id="3.90.1010.20">
    <property type="match status" value="1"/>
</dbReference>
<dbReference type="Pfam" id="PF04205">
    <property type="entry name" value="FMN_bind"/>
    <property type="match status" value="1"/>
</dbReference>
<dbReference type="STRING" id="46177.SAMN05660976_08213"/>
<dbReference type="OrthoDB" id="8099475at2"/>
<dbReference type="EMBL" id="FOBF01000034">
    <property type="protein sequence ID" value="SEN73937.1"/>
    <property type="molecule type" value="Genomic_DNA"/>
</dbReference>
<evidence type="ECO:0000256" key="1">
    <source>
        <dbReference type="SAM" id="MobiDB-lite"/>
    </source>
</evidence>
<sequence length="188" mass="19574">MRRALLAVVVTTIGLVLLLSFKPHDVTAVAQPPSALTQQDSGSGRQPSALTRSDGDGDEHGDEHGDDDGDEHGDDDGRGTVAAPTPTVKKSPSARSAAGGATGDVVDTRWGPVQVRIAVSGKKITGVDVVQYPDGNRRDREISAVALPTLKEETLSKQSADIDTVSGATYTSEGYIRSLQSAIDRAGL</sequence>
<keyword evidence="4" id="KW-1185">Reference proteome</keyword>
<evidence type="ECO:0000259" key="2">
    <source>
        <dbReference type="SMART" id="SM00900"/>
    </source>
</evidence>
<accession>A0A1H8J1A7</accession>
<dbReference type="GO" id="GO:0016020">
    <property type="term" value="C:membrane"/>
    <property type="evidence" value="ECO:0007669"/>
    <property type="project" value="InterPro"/>
</dbReference>
<evidence type="ECO:0000313" key="4">
    <source>
        <dbReference type="Proteomes" id="UP000198953"/>
    </source>
</evidence>
<dbReference type="RefSeq" id="WP_091105794.1">
    <property type="nucleotide sequence ID" value="NZ_FOBF01000034.1"/>
</dbReference>